<dbReference type="AlphaFoldDB" id="A0A3E0UF42"/>
<dbReference type="PANTHER" id="PTHR11102">
    <property type="entry name" value="SEL-1-LIKE PROTEIN"/>
    <property type="match status" value="1"/>
</dbReference>
<proteinExistence type="predicted"/>
<dbReference type="InterPro" id="IPR006597">
    <property type="entry name" value="Sel1-like"/>
</dbReference>
<comment type="caution">
    <text evidence="1">The sequence shown here is derived from an EMBL/GenBank/DDBJ whole genome shotgun (WGS) entry which is preliminary data.</text>
</comment>
<evidence type="ECO:0000313" key="1">
    <source>
        <dbReference type="EMBL" id="REL34462.1"/>
    </source>
</evidence>
<dbReference type="EMBL" id="QUOV01000001">
    <property type="protein sequence ID" value="REL34462.1"/>
    <property type="molecule type" value="Genomic_DNA"/>
</dbReference>
<dbReference type="SMART" id="SM00671">
    <property type="entry name" value="SEL1"/>
    <property type="match status" value="3"/>
</dbReference>
<protein>
    <submittedName>
        <fullName evidence="1">Sel1 repeat family protein</fullName>
    </submittedName>
</protein>
<accession>A0A3E0UF42</accession>
<gene>
    <name evidence="1" type="ORF">DXX92_03320</name>
</gene>
<organism evidence="1 2">
    <name type="scientific">Thalassotalea euphylliae</name>
    <dbReference type="NCBI Taxonomy" id="1655234"/>
    <lineage>
        <taxon>Bacteria</taxon>
        <taxon>Pseudomonadati</taxon>
        <taxon>Pseudomonadota</taxon>
        <taxon>Gammaproteobacteria</taxon>
        <taxon>Alteromonadales</taxon>
        <taxon>Colwelliaceae</taxon>
        <taxon>Thalassotalea</taxon>
    </lineage>
</organism>
<sequence>MLIVTCTLAFQAKASKLTECNTDTCAEYFKQYQAAATRGHAGAMSLLGQLYQAGYGTEANIKKALHYYKKAAKGGDIAAHYKAGLIYLSDPGFKDLNKGVRYLETAARKNYKNANFLLGIAYLSKGFGLHDLVKADSYLAKSYQDNHPDMPAVIELIQTSQPITAENFPDLSLALANQPLAKNENGRLVWPHDETEVITITSPPIEEVLTEQLVLYRRPAKALGSRLPNSQCKNQFGCYSTSGAEGLLDFPFIRF</sequence>
<dbReference type="Gene3D" id="1.25.40.10">
    <property type="entry name" value="Tetratricopeptide repeat domain"/>
    <property type="match status" value="1"/>
</dbReference>
<dbReference type="RefSeq" id="WP_115999139.1">
    <property type="nucleotide sequence ID" value="NZ_QUOV01000001.1"/>
</dbReference>
<dbReference type="GO" id="GO:0036503">
    <property type="term" value="P:ERAD pathway"/>
    <property type="evidence" value="ECO:0007669"/>
    <property type="project" value="TreeGrafter"/>
</dbReference>
<dbReference type="SUPFAM" id="SSF81901">
    <property type="entry name" value="HCP-like"/>
    <property type="match status" value="1"/>
</dbReference>
<dbReference type="InterPro" id="IPR050767">
    <property type="entry name" value="Sel1_AlgK"/>
</dbReference>
<dbReference type="PANTHER" id="PTHR11102:SF147">
    <property type="entry name" value="SEL1L ADAPTOR SUBUNIT OF ERAD E3 UBIQUITIN LIGASE"/>
    <property type="match status" value="1"/>
</dbReference>
<dbReference type="Pfam" id="PF08238">
    <property type="entry name" value="Sel1"/>
    <property type="match status" value="2"/>
</dbReference>
<dbReference type="OrthoDB" id="6270569at2"/>
<evidence type="ECO:0000313" key="2">
    <source>
        <dbReference type="Proteomes" id="UP000256999"/>
    </source>
</evidence>
<dbReference type="InterPro" id="IPR011990">
    <property type="entry name" value="TPR-like_helical_dom_sf"/>
</dbReference>
<reference evidence="1 2" key="1">
    <citation type="submission" date="2018-08" db="EMBL/GenBank/DDBJ databases">
        <title>Thalassotalea euphylliae genome.</title>
        <authorList>
            <person name="Summers S."/>
            <person name="Rice S.A."/>
            <person name="Freckelton M.L."/>
            <person name="Nedved B.T."/>
            <person name="Hadfield M.G."/>
        </authorList>
    </citation>
    <scope>NUCLEOTIDE SEQUENCE [LARGE SCALE GENOMIC DNA]</scope>
    <source>
        <strain evidence="1 2">H2</strain>
    </source>
</reference>
<name>A0A3E0UF42_9GAMM</name>
<dbReference type="Proteomes" id="UP000256999">
    <property type="component" value="Unassembled WGS sequence"/>
</dbReference>